<gene>
    <name evidence="2" type="ORF">OOT00_11290</name>
</gene>
<dbReference type="Proteomes" id="UP001209681">
    <property type="component" value="Unassembled WGS sequence"/>
</dbReference>
<keyword evidence="1" id="KW-0732">Signal</keyword>
<name>A0ABT3NAT7_9BACT</name>
<proteinExistence type="predicted"/>
<protein>
    <recommendedName>
        <fullName evidence="4">Outer membrane protein beta-barrel domain-containing protein</fullName>
    </recommendedName>
</protein>
<comment type="caution">
    <text evidence="2">The sequence shown here is derived from an EMBL/GenBank/DDBJ whole genome shotgun (WGS) entry which is preliminary data.</text>
</comment>
<evidence type="ECO:0008006" key="4">
    <source>
        <dbReference type="Google" id="ProtNLM"/>
    </source>
</evidence>
<evidence type="ECO:0000256" key="1">
    <source>
        <dbReference type="SAM" id="SignalP"/>
    </source>
</evidence>
<feature type="chain" id="PRO_5045327699" description="Outer membrane protein beta-barrel domain-containing protein" evidence="1">
    <location>
        <begin position="22"/>
        <end position="201"/>
    </location>
</feature>
<evidence type="ECO:0000313" key="3">
    <source>
        <dbReference type="Proteomes" id="UP001209681"/>
    </source>
</evidence>
<keyword evidence="3" id="KW-1185">Reference proteome</keyword>
<sequence>MKRFGLGCALLILLAAIPAYAGFGASLYVNQSSVAGSLMADMDTGTGYGAMALGAEGVYKDDDFTMLSGIFAVKNDNFMPGIRYLVGFKGFYLDAEKSGGHLDNSATGLAFLFGMGYELDAGLNPLPIPVSVDGQLAASPKPLTWQEGEYYWEARAGLGFHVLSNATIRLDFRRLSAKFEDKGHSWSKDDYNVLLGYEIRF</sequence>
<reference evidence="2 3" key="1">
    <citation type="submission" date="2022-11" db="EMBL/GenBank/DDBJ databases">
        <title>Desulfobotulus tamanensis H1 sp. nov. - anaerobic, alkaliphilic, sulphate reducing bacterium isolated from terrestrial mud volcano.</title>
        <authorList>
            <person name="Frolova A."/>
            <person name="Merkel A.Y."/>
            <person name="Slobodkin A.I."/>
        </authorList>
    </citation>
    <scope>NUCLEOTIDE SEQUENCE [LARGE SCALE GENOMIC DNA]</scope>
    <source>
        <strain evidence="2 3">H1</strain>
    </source>
</reference>
<dbReference type="RefSeq" id="WP_265425481.1">
    <property type="nucleotide sequence ID" value="NZ_JAPFPW010000013.1"/>
</dbReference>
<organism evidence="2 3">
    <name type="scientific">Desulfobotulus pelophilus</name>
    <dbReference type="NCBI Taxonomy" id="2823377"/>
    <lineage>
        <taxon>Bacteria</taxon>
        <taxon>Pseudomonadati</taxon>
        <taxon>Thermodesulfobacteriota</taxon>
        <taxon>Desulfobacteria</taxon>
        <taxon>Desulfobacterales</taxon>
        <taxon>Desulfobacteraceae</taxon>
        <taxon>Desulfobotulus</taxon>
    </lineage>
</organism>
<evidence type="ECO:0000313" key="2">
    <source>
        <dbReference type="EMBL" id="MCW7754567.1"/>
    </source>
</evidence>
<feature type="signal peptide" evidence="1">
    <location>
        <begin position="1"/>
        <end position="21"/>
    </location>
</feature>
<dbReference type="EMBL" id="JAPFPW010000013">
    <property type="protein sequence ID" value="MCW7754567.1"/>
    <property type="molecule type" value="Genomic_DNA"/>
</dbReference>
<accession>A0ABT3NAT7</accession>